<feature type="domain" description="Copper amine oxidase N2-terminal" evidence="12">
    <location>
        <begin position="70"/>
        <end position="128"/>
    </location>
</feature>
<dbReference type="SUPFAM" id="SSF54416">
    <property type="entry name" value="Amine oxidase N-terminal region"/>
    <property type="match status" value="2"/>
</dbReference>
<feature type="domain" description="Copper amine oxidase catalytic" evidence="11">
    <location>
        <begin position="315"/>
        <end position="716"/>
    </location>
</feature>
<gene>
    <name evidence="14" type="ORF">CTheo_2364</name>
</gene>
<evidence type="ECO:0000256" key="7">
    <source>
        <dbReference type="PIRSR" id="PIRSR600269-50"/>
    </source>
</evidence>
<comment type="caution">
    <text evidence="14">The sequence shown here is derived from an EMBL/GenBank/DDBJ whole genome shotgun (WGS) entry which is preliminary data.</text>
</comment>
<dbReference type="PANTHER" id="PTHR10638">
    <property type="entry name" value="COPPER AMINE OXIDASE"/>
    <property type="match status" value="1"/>
</dbReference>
<evidence type="ECO:0000259" key="11">
    <source>
        <dbReference type="Pfam" id="PF01179"/>
    </source>
</evidence>
<dbReference type="EMBL" id="SSOP01000024">
    <property type="protein sequence ID" value="KAB5594148.1"/>
    <property type="molecule type" value="Genomic_DNA"/>
</dbReference>
<dbReference type="Gene3D" id="3.10.450.40">
    <property type="match status" value="2"/>
</dbReference>
<dbReference type="GO" id="GO:0009308">
    <property type="term" value="P:amine metabolic process"/>
    <property type="evidence" value="ECO:0007669"/>
    <property type="project" value="UniProtKB-UniRule"/>
</dbReference>
<feature type="modified residue" description="2',4',5'-topaquinone" evidence="8">
    <location>
        <position position="468"/>
    </location>
</feature>
<evidence type="ECO:0000256" key="5">
    <source>
        <dbReference type="ARBA" id="ARBA00023002"/>
    </source>
</evidence>
<dbReference type="GO" id="GO:0048038">
    <property type="term" value="F:quinone binding"/>
    <property type="evidence" value="ECO:0007669"/>
    <property type="project" value="InterPro"/>
</dbReference>
<dbReference type="InterPro" id="IPR015798">
    <property type="entry name" value="Cu_amine_oxidase_C"/>
</dbReference>
<dbReference type="SUPFAM" id="SSF49998">
    <property type="entry name" value="Amine oxidase catalytic domain"/>
    <property type="match status" value="1"/>
</dbReference>
<evidence type="ECO:0000259" key="13">
    <source>
        <dbReference type="Pfam" id="PF09248"/>
    </source>
</evidence>
<evidence type="ECO:0000256" key="8">
    <source>
        <dbReference type="PIRSR" id="PIRSR600269-51"/>
    </source>
</evidence>
<dbReference type="PANTHER" id="PTHR10638:SF20">
    <property type="entry name" value="AMINE OXIDASE"/>
    <property type="match status" value="1"/>
</dbReference>
<dbReference type="Pfam" id="PF09248">
    <property type="entry name" value="DUF1965"/>
    <property type="match status" value="1"/>
</dbReference>
<dbReference type="FunFam" id="3.10.450.40:FF:000018">
    <property type="entry name" value="Amine oxidase"/>
    <property type="match status" value="1"/>
</dbReference>
<keyword evidence="6 9" id="KW-0186">Copper</keyword>
<dbReference type="GO" id="GO:0005886">
    <property type="term" value="C:plasma membrane"/>
    <property type="evidence" value="ECO:0007669"/>
    <property type="project" value="TreeGrafter"/>
</dbReference>
<dbReference type="InterPro" id="IPR036460">
    <property type="entry name" value="Cu_amine_oxidase_C_sf"/>
</dbReference>
<feature type="active site" description="Proton acceptor" evidence="7">
    <location>
        <position position="384"/>
    </location>
</feature>
<evidence type="ECO:0000256" key="2">
    <source>
        <dbReference type="ARBA" id="ARBA00007983"/>
    </source>
</evidence>
<dbReference type="InterPro" id="IPR015328">
    <property type="entry name" value="DUF1965"/>
</dbReference>
<dbReference type="OrthoDB" id="3341590at2759"/>
<evidence type="ECO:0000256" key="1">
    <source>
        <dbReference type="ARBA" id="ARBA00001935"/>
    </source>
</evidence>
<name>A0A5N5QR99_9AGAM</name>
<evidence type="ECO:0000256" key="4">
    <source>
        <dbReference type="ARBA" id="ARBA00022772"/>
    </source>
</evidence>
<evidence type="ECO:0000256" key="6">
    <source>
        <dbReference type="ARBA" id="ARBA00023008"/>
    </source>
</evidence>
<dbReference type="Pfam" id="PF02727">
    <property type="entry name" value="Cu_amine_oxidN2"/>
    <property type="match status" value="1"/>
</dbReference>
<dbReference type="Pfam" id="PF01179">
    <property type="entry name" value="Cu_amine_oxid"/>
    <property type="match status" value="1"/>
</dbReference>
<dbReference type="EC" id="1.4.3.-" evidence="9"/>
<keyword evidence="15" id="KW-1185">Reference proteome</keyword>
<accession>A0A5N5QR99</accession>
<organism evidence="14 15">
    <name type="scientific">Ceratobasidium theobromae</name>
    <dbReference type="NCBI Taxonomy" id="1582974"/>
    <lineage>
        <taxon>Eukaryota</taxon>
        <taxon>Fungi</taxon>
        <taxon>Dikarya</taxon>
        <taxon>Basidiomycota</taxon>
        <taxon>Agaricomycotina</taxon>
        <taxon>Agaricomycetes</taxon>
        <taxon>Cantharellales</taxon>
        <taxon>Ceratobasidiaceae</taxon>
        <taxon>Ceratobasidium</taxon>
    </lineage>
</organism>
<feature type="signal peptide" evidence="10">
    <location>
        <begin position="1"/>
        <end position="20"/>
    </location>
</feature>
<dbReference type="InterPro" id="IPR016182">
    <property type="entry name" value="Cu_amine_oxidase_N-reg"/>
</dbReference>
<dbReference type="Gene3D" id="2.70.98.20">
    <property type="entry name" value="Copper amine oxidase, catalytic domain"/>
    <property type="match status" value="1"/>
</dbReference>
<dbReference type="PRINTS" id="PR00766">
    <property type="entry name" value="CUDAOXIDASE"/>
</dbReference>
<evidence type="ECO:0000259" key="12">
    <source>
        <dbReference type="Pfam" id="PF02727"/>
    </source>
</evidence>
<feature type="active site" description="Schiff-base intermediate with substrate; via topaquinone" evidence="7">
    <location>
        <position position="468"/>
    </location>
</feature>
<dbReference type="Proteomes" id="UP000383932">
    <property type="component" value="Unassembled WGS sequence"/>
</dbReference>
<keyword evidence="10" id="KW-0732">Signal</keyword>
<feature type="domain" description="DUF1965" evidence="13">
    <location>
        <begin position="233"/>
        <end position="298"/>
    </location>
</feature>
<dbReference type="InterPro" id="IPR000269">
    <property type="entry name" value="Cu_amine_oxidase"/>
</dbReference>
<feature type="chain" id="PRO_5024436880" description="Amine oxidase" evidence="10">
    <location>
        <begin position="21"/>
        <end position="763"/>
    </location>
</feature>
<evidence type="ECO:0000256" key="3">
    <source>
        <dbReference type="ARBA" id="ARBA00022723"/>
    </source>
</evidence>
<keyword evidence="4 7" id="KW-0801">TPQ</keyword>
<comment type="cofactor">
    <cofactor evidence="9">
        <name>Cu cation</name>
        <dbReference type="ChEBI" id="CHEBI:23378"/>
    </cofactor>
    <text evidence="9">Contains 1 topaquinone per subunit.</text>
</comment>
<reference evidence="14 15" key="1">
    <citation type="journal article" date="2019" name="Fungal Biol. Biotechnol.">
        <title>Draft genome sequence of fastidious pathogen Ceratobasidium theobromae, which causes vascular-streak dieback in Theobroma cacao.</title>
        <authorList>
            <person name="Ali S.S."/>
            <person name="Asman A."/>
            <person name="Shao J."/>
            <person name="Firmansyah A.P."/>
            <person name="Susilo A.W."/>
            <person name="Rosmana A."/>
            <person name="McMahon P."/>
            <person name="Junaid M."/>
            <person name="Guest D."/>
            <person name="Kheng T.Y."/>
            <person name="Meinhardt L.W."/>
            <person name="Bailey B.A."/>
        </authorList>
    </citation>
    <scope>NUCLEOTIDE SEQUENCE [LARGE SCALE GENOMIC DNA]</scope>
    <source>
        <strain evidence="14 15">CT2</strain>
    </source>
</reference>
<dbReference type="InterPro" id="IPR015800">
    <property type="entry name" value="Cu_amine_oxidase_N2"/>
</dbReference>
<dbReference type="GO" id="GO:0008131">
    <property type="term" value="F:primary methylamine oxidase activity"/>
    <property type="evidence" value="ECO:0007669"/>
    <property type="project" value="InterPro"/>
</dbReference>
<protein>
    <recommendedName>
        <fullName evidence="9">Amine oxidase</fullName>
        <ecNumber evidence="9">1.4.3.-</ecNumber>
    </recommendedName>
</protein>
<dbReference type="AlphaFoldDB" id="A0A5N5QR99"/>
<comment type="cofactor">
    <cofactor evidence="1">
        <name>Cu cation</name>
        <dbReference type="ChEBI" id="CHEBI:23378"/>
    </cofactor>
</comment>
<keyword evidence="3 9" id="KW-0479">Metal-binding</keyword>
<proteinExistence type="inferred from homology"/>
<dbReference type="GO" id="GO:0005507">
    <property type="term" value="F:copper ion binding"/>
    <property type="evidence" value="ECO:0007669"/>
    <property type="project" value="InterPro"/>
</dbReference>
<evidence type="ECO:0000256" key="10">
    <source>
        <dbReference type="SAM" id="SignalP"/>
    </source>
</evidence>
<comment type="similarity">
    <text evidence="2 9">Belongs to the copper/topaquinone oxidase family.</text>
</comment>
<keyword evidence="5 9" id="KW-0560">Oxidoreductase</keyword>
<evidence type="ECO:0000256" key="9">
    <source>
        <dbReference type="RuleBase" id="RU000672"/>
    </source>
</evidence>
<evidence type="ECO:0000313" key="15">
    <source>
        <dbReference type="Proteomes" id="UP000383932"/>
    </source>
</evidence>
<evidence type="ECO:0000313" key="14">
    <source>
        <dbReference type="EMBL" id="KAB5594148.1"/>
    </source>
</evidence>
<sequence>MHLLCLLGVLFLEAFRPVACESQCPADGALKTVAPKVNIWTPLSRSDTQHVQEWLYGQQALNLTRTENAALSSDNTLWLIESIMPNKTDALIYLDGHGKEPPRYARAVLYCGGLKIPRVQEYMVGPLPISAKTTYSPLSYVYQNSTAGINASGAFPFNARYTASVESAKIDDFIISFMEPLAAITEDLIGGSYTGSGTDKIAYSWQGPNSLDGGWRRYWVFFVAAGNGAIYLGPTGFFVNIDTSGTDSSQWSVRRIVYNNQVFNSIDKFTTAYKSGSLKRGVKPDLINQDWSTRKRTGNARALDKRPTPHNVVFGGSRIKADKNAQYVEWMGWSLYLGFNRDTGLTLWNIKFKGERIIYELALQEAIAQYGGNDPVQSSTAYLDRHYGIGEDSRPLLSGYDCPYGALTMNASYHEEDKYHSSLGAICIFEADPGFPTSRHADTTRYGWYGSTRGAALTVRTMANVYNYDYLFDHIFYLEGSIEVRMAASGYLQATYWDARQNDYGTRVHETTMGSVHSHVINYKVDLDVAGTANSLQTNEVVVEQVTKPWFDPEDGLTRQLRIKRSWIDKELQTNLGGNGQKSYLIANKNSTNRWGYPRAYRFQPGLHAIHNPVKGARILLNNARWGEWDLMVAKLKDTGPSSSTTWNQNLPVTPPVDFSKFFNPPESIDQEDLVIYANLGMHHIPRAEDIPNTLFTNTRSSFILSPFNYFDEEPSRDIRNAILLQADENDVYRVQDSGTKEETCTPPAFPKVQYTGQTVLGA</sequence>
<comment type="PTM">
    <text evidence="8 9">Topaquinone (TPQ) is generated by copper-dependent autoxidation of a specific tyrosyl residue.</text>
</comment>